<dbReference type="STRING" id="767769.A0A1L9U3M6"/>
<feature type="binding site" description="axial binding residue" evidence="8">
    <location>
        <position position="510"/>
    </location>
    <ligand>
        <name>heme</name>
        <dbReference type="ChEBI" id="CHEBI:30413"/>
    </ligand>
    <ligandPart>
        <name>Fe</name>
        <dbReference type="ChEBI" id="CHEBI:18248"/>
    </ligandPart>
</feature>
<dbReference type="InterPro" id="IPR050121">
    <property type="entry name" value="Cytochrome_P450_monoxygenase"/>
</dbReference>
<keyword evidence="11" id="KW-1133">Transmembrane helix</keyword>
<protein>
    <submittedName>
        <fullName evidence="12">Uncharacterized protein</fullName>
    </submittedName>
</protein>
<evidence type="ECO:0000256" key="8">
    <source>
        <dbReference type="PIRSR" id="PIRSR602401-1"/>
    </source>
</evidence>
<dbReference type="InterPro" id="IPR002401">
    <property type="entry name" value="Cyt_P450_E_grp-I"/>
</dbReference>
<keyword evidence="4 8" id="KW-0479">Metal-binding</keyword>
<dbReference type="InterPro" id="IPR001128">
    <property type="entry name" value="Cyt_P450"/>
</dbReference>
<evidence type="ECO:0000256" key="5">
    <source>
        <dbReference type="ARBA" id="ARBA00023002"/>
    </source>
</evidence>
<evidence type="ECO:0000256" key="10">
    <source>
        <dbReference type="SAM" id="MobiDB-lite"/>
    </source>
</evidence>
<feature type="transmembrane region" description="Helical" evidence="11">
    <location>
        <begin position="80"/>
        <end position="99"/>
    </location>
</feature>
<evidence type="ECO:0000256" key="9">
    <source>
        <dbReference type="RuleBase" id="RU000461"/>
    </source>
</evidence>
<comment type="cofactor">
    <cofactor evidence="1 8">
        <name>heme</name>
        <dbReference type="ChEBI" id="CHEBI:30413"/>
    </cofactor>
</comment>
<feature type="compositionally biased region" description="Basic and acidic residues" evidence="10">
    <location>
        <begin position="21"/>
        <end position="33"/>
    </location>
</feature>
<feature type="compositionally biased region" description="Basic residues" evidence="10">
    <location>
        <begin position="1"/>
        <end position="12"/>
    </location>
</feature>
<dbReference type="RefSeq" id="XP_067473534.1">
    <property type="nucleotide sequence ID" value="XM_067621514.1"/>
</dbReference>
<dbReference type="GO" id="GO:0004497">
    <property type="term" value="F:monooxygenase activity"/>
    <property type="evidence" value="ECO:0007669"/>
    <property type="project" value="UniProtKB-KW"/>
</dbReference>
<dbReference type="CDD" id="cd11058">
    <property type="entry name" value="CYP60B-like"/>
    <property type="match status" value="1"/>
</dbReference>
<dbReference type="PROSITE" id="PS00086">
    <property type="entry name" value="CYTOCHROME_P450"/>
    <property type="match status" value="1"/>
</dbReference>
<dbReference type="InterPro" id="IPR017972">
    <property type="entry name" value="Cyt_P450_CS"/>
</dbReference>
<dbReference type="PRINTS" id="PR00463">
    <property type="entry name" value="EP450I"/>
</dbReference>
<sequence length="565" mass="64818">MRPKRRRSRQRRGMTGLGIGPDRRPSEIDETGWRLKKSRPSALSPSASGRASEDEIRKQTAKAFIMEVGLFQTMLANAKGLILAALVSLGCWVIYTLYFHPLARIPGPKWWIISRIPYFRSITTGQFIHSVRALHERYGPVVRLAANEVSFTDPQAWQDIYGHHGGDRAFPRNPVWYQPALNGVHHILSASNSDHARIRHLLSHAFSERALKSQEPMIQVFFNLLIERLRPLADGRQAININDWLQYTTFDITGELEFGESFGCLEKGEYHPWIKVLLSNFRKIILFGASQLIPGLRFLVGLTIPKAVMQQRQQHFSYTVDKVSRRLARGNDPMRPDFLTYINRYNEDEKKGMSRAEIDSTFNVLVIAGSETTSTCMTATLHCLLRNPATLQRLQNEIRSTFAHDSDITFDSTIPLRYLNAVIEESLRLCPPAPTMLPRVTPAAGAYVCGYWLPGGTAVEISQYAMSRSYDNYSDPDRFIPERWLPDEKPNLHPHDARAHRPFSFGPRNCLGRSLAWMEIRCIICKLLWNFNLRMESPDYEWNEQGTYVMWDKKQMLVSLTPVKR</sequence>
<dbReference type="GO" id="GO:0016705">
    <property type="term" value="F:oxidoreductase activity, acting on paired donors, with incorporation or reduction of molecular oxygen"/>
    <property type="evidence" value="ECO:0007669"/>
    <property type="project" value="InterPro"/>
</dbReference>
<comment type="similarity">
    <text evidence="2 9">Belongs to the cytochrome P450 family.</text>
</comment>
<dbReference type="GeneID" id="93574002"/>
<feature type="region of interest" description="Disordered" evidence="10">
    <location>
        <begin position="1"/>
        <end position="54"/>
    </location>
</feature>
<keyword evidence="3 8" id="KW-0349">Heme</keyword>
<keyword evidence="11" id="KW-0812">Transmembrane</keyword>
<dbReference type="PANTHER" id="PTHR24305:SF210">
    <property type="entry name" value="CYTOCHROME P450 MONOOXYGENASE ASQL-RELATED"/>
    <property type="match status" value="1"/>
</dbReference>
<dbReference type="VEuPathDB" id="FungiDB:ASPBRDRAFT_201185"/>
<evidence type="ECO:0000313" key="12">
    <source>
        <dbReference type="EMBL" id="OJJ66284.1"/>
    </source>
</evidence>
<name>A0A1L9U3M6_ASPBC</name>
<keyword evidence="13" id="KW-1185">Reference proteome</keyword>
<keyword evidence="11" id="KW-0472">Membrane</keyword>
<dbReference type="PANTHER" id="PTHR24305">
    <property type="entry name" value="CYTOCHROME P450"/>
    <property type="match status" value="1"/>
</dbReference>
<gene>
    <name evidence="12" type="ORF">ASPBRDRAFT_201185</name>
</gene>
<accession>A0A1L9U3M6</accession>
<dbReference type="Gene3D" id="1.10.630.10">
    <property type="entry name" value="Cytochrome P450"/>
    <property type="match status" value="1"/>
</dbReference>
<dbReference type="OrthoDB" id="1470350at2759"/>
<evidence type="ECO:0000256" key="11">
    <source>
        <dbReference type="SAM" id="Phobius"/>
    </source>
</evidence>
<evidence type="ECO:0000256" key="6">
    <source>
        <dbReference type="ARBA" id="ARBA00023004"/>
    </source>
</evidence>
<dbReference type="Pfam" id="PF00067">
    <property type="entry name" value="p450"/>
    <property type="match status" value="1"/>
</dbReference>
<keyword evidence="5 9" id="KW-0560">Oxidoreductase</keyword>
<proteinExistence type="inferred from homology"/>
<evidence type="ECO:0000313" key="13">
    <source>
        <dbReference type="Proteomes" id="UP000184499"/>
    </source>
</evidence>
<dbReference type="InterPro" id="IPR036396">
    <property type="entry name" value="Cyt_P450_sf"/>
</dbReference>
<dbReference type="OMA" id="DIYGHHG"/>
<dbReference type="Proteomes" id="UP000184499">
    <property type="component" value="Unassembled WGS sequence"/>
</dbReference>
<evidence type="ECO:0000256" key="2">
    <source>
        <dbReference type="ARBA" id="ARBA00010617"/>
    </source>
</evidence>
<organism evidence="12 13">
    <name type="scientific">Aspergillus brasiliensis (strain CBS 101740 / IMI 381727 / IBT 21946)</name>
    <dbReference type="NCBI Taxonomy" id="767769"/>
    <lineage>
        <taxon>Eukaryota</taxon>
        <taxon>Fungi</taxon>
        <taxon>Dikarya</taxon>
        <taxon>Ascomycota</taxon>
        <taxon>Pezizomycotina</taxon>
        <taxon>Eurotiomycetes</taxon>
        <taxon>Eurotiomycetidae</taxon>
        <taxon>Eurotiales</taxon>
        <taxon>Aspergillaceae</taxon>
        <taxon>Aspergillus</taxon>
        <taxon>Aspergillus subgen. Circumdati</taxon>
    </lineage>
</organism>
<dbReference type="GO" id="GO:0005506">
    <property type="term" value="F:iron ion binding"/>
    <property type="evidence" value="ECO:0007669"/>
    <property type="project" value="InterPro"/>
</dbReference>
<reference evidence="13" key="1">
    <citation type="journal article" date="2017" name="Genome Biol.">
        <title>Comparative genomics reveals high biological diversity and specific adaptations in the industrially and medically important fungal genus Aspergillus.</title>
        <authorList>
            <person name="de Vries R.P."/>
            <person name="Riley R."/>
            <person name="Wiebenga A."/>
            <person name="Aguilar-Osorio G."/>
            <person name="Amillis S."/>
            <person name="Uchima C.A."/>
            <person name="Anderluh G."/>
            <person name="Asadollahi M."/>
            <person name="Askin M."/>
            <person name="Barry K."/>
            <person name="Battaglia E."/>
            <person name="Bayram O."/>
            <person name="Benocci T."/>
            <person name="Braus-Stromeyer S.A."/>
            <person name="Caldana C."/>
            <person name="Canovas D."/>
            <person name="Cerqueira G.C."/>
            <person name="Chen F."/>
            <person name="Chen W."/>
            <person name="Choi C."/>
            <person name="Clum A."/>
            <person name="Dos Santos R.A."/>
            <person name="Damasio A.R."/>
            <person name="Diallinas G."/>
            <person name="Emri T."/>
            <person name="Fekete E."/>
            <person name="Flipphi M."/>
            <person name="Freyberg S."/>
            <person name="Gallo A."/>
            <person name="Gournas C."/>
            <person name="Habgood R."/>
            <person name="Hainaut M."/>
            <person name="Harispe M.L."/>
            <person name="Henrissat B."/>
            <person name="Hilden K.S."/>
            <person name="Hope R."/>
            <person name="Hossain A."/>
            <person name="Karabika E."/>
            <person name="Karaffa L."/>
            <person name="Karanyi Z."/>
            <person name="Krasevec N."/>
            <person name="Kuo A."/>
            <person name="Kusch H."/>
            <person name="LaButti K."/>
            <person name="Lagendijk E.L."/>
            <person name="Lapidus A."/>
            <person name="Levasseur A."/>
            <person name="Lindquist E."/>
            <person name="Lipzen A."/>
            <person name="Logrieco A.F."/>
            <person name="MacCabe A."/>
            <person name="Maekelae M.R."/>
            <person name="Malavazi I."/>
            <person name="Melin P."/>
            <person name="Meyer V."/>
            <person name="Mielnichuk N."/>
            <person name="Miskei M."/>
            <person name="Molnar A.P."/>
            <person name="Mule G."/>
            <person name="Ngan C.Y."/>
            <person name="Orejas M."/>
            <person name="Orosz E."/>
            <person name="Ouedraogo J.P."/>
            <person name="Overkamp K.M."/>
            <person name="Park H.-S."/>
            <person name="Perrone G."/>
            <person name="Piumi F."/>
            <person name="Punt P.J."/>
            <person name="Ram A.F."/>
            <person name="Ramon A."/>
            <person name="Rauscher S."/>
            <person name="Record E."/>
            <person name="Riano-Pachon D.M."/>
            <person name="Robert V."/>
            <person name="Roehrig J."/>
            <person name="Ruller R."/>
            <person name="Salamov A."/>
            <person name="Salih N.S."/>
            <person name="Samson R.A."/>
            <person name="Sandor E."/>
            <person name="Sanguinetti M."/>
            <person name="Schuetze T."/>
            <person name="Sepcic K."/>
            <person name="Shelest E."/>
            <person name="Sherlock G."/>
            <person name="Sophianopoulou V."/>
            <person name="Squina F.M."/>
            <person name="Sun H."/>
            <person name="Susca A."/>
            <person name="Todd R.B."/>
            <person name="Tsang A."/>
            <person name="Unkles S.E."/>
            <person name="van de Wiele N."/>
            <person name="van Rossen-Uffink D."/>
            <person name="Oliveira J.V."/>
            <person name="Vesth T.C."/>
            <person name="Visser J."/>
            <person name="Yu J.-H."/>
            <person name="Zhou M."/>
            <person name="Andersen M.R."/>
            <person name="Archer D.B."/>
            <person name="Baker S.E."/>
            <person name="Benoit I."/>
            <person name="Brakhage A.A."/>
            <person name="Braus G.H."/>
            <person name="Fischer R."/>
            <person name="Frisvad J.C."/>
            <person name="Goldman G.H."/>
            <person name="Houbraken J."/>
            <person name="Oakley B."/>
            <person name="Pocsi I."/>
            <person name="Scazzocchio C."/>
            <person name="Seiboth B."/>
            <person name="vanKuyk P.A."/>
            <person name="Wortman J."/>
            <person name="Dyer P.S."/>
            <person name="Grigoriev I.V."/>
        </authorList>
    </citation>
    <scope>NUCLEOTIDE SEQUENCE [LARGE SCALE GENOMIC DNA]</scope>
    <source>
        <strain evidence="13">CBS 101740 / IMI 381727 / IBT 21946</strain>
    </source>
</reference>
<dbReference type="GO" id="GO:0020037">
    <property type="term" value="F:heme binding"/>
    <property type="evidence" value="ECO:0007669"/>
    <property type="project" value="InterPro"/>
</dbReference>
<dbReference type="PRINTS" id="PR00385">
    <property type="entry name" value="P450"/>
</dbReference>
<evidence type="ECO:0000256" key="4">
    <source>
        <dbReference type="ARBA" id="ARBA00022723"/>
    </source>
</evidence>
<dbReference type="AlphaFoldDB" id="A0A1L9U3M6"/>
<evidence type="ECO:0000256" key="3">
    <source>
        <dbReference type="ARBA" id="ARBA00022617"/>
    </source>
</evidence>
<keyword evidence="7 9" id="KW-0503">Monooxygenase</keyword>
<keyword evidence="6 8" id="KW-0408">Iron</keyword>
<dbReference type="SUPFAM" id="SSF48264">
    <property type="entry name" value="Cytochrome P450"/>
    <property type="match status" value="1"/>
</dbReference>
<evidence type="ECO:0000256" key="1">
    <source>
        <dbReference type="ARBA" id="ARBA00001971"/>
    </source>
</evidence>
<dbReference type="EMBL" id="KV878700">
    <property type="protein sequence ID" value="OJJ66284.1"/>
    <property type="molecule type" value="Genomic_DNA"/>
</dbReference>
<evidence type="ECO:0000256" key="7">
    <source>
        <dbReference type="ARBA" id="ARBA00023033"/>
    </source>
</evidence>